<feature type="chain" id="PRO_5015349355" description="Porin" evidence="1">
    <location>
        <begin position="25"/>
        <end position="407"/>
    </location>
</feature>
<evidence type="ECO:0000256" key="1">
    <source>
        <dbReference type="SAM" id="SignalP"/>
    </source>
</evidence>
<evidence type="ECO:0000313" key="2">
    <source>
        <dbReference type="EMBL" id="GBG13326.1"/>
    </source>
</evidence>
<proteinExistence type="predicted"/>
<feature type="signal peptide" evidence="1">
    <location>
        <begin position="1"/>
        <end position="24"/>
    </location>
</feature>
<evidence type="ECO:0000313" key="3">
    <source>
        <dbReference type="Proteomes" id="UP000245081"/>
    </source>
</evidence>
<reference evidence="2 3" key="1">
    <citation type="journal article" date="2018" name="Environ. Microbiol.">
        <title>Isolation and genomic characterization of Novimethylophilus kurashikiensis gen. nov. sp. nov., a new lanthanide-dependent methylotrophic species of Methylophilaceae.</title>
        <authorList>
            <person name="Lv H."/>
            <person name="Sahin N."/>
            <person name="Tani A."/>
        </authorList>
    </citation>
    <scope>NUCLEOTIDE SEQUENCE [LARGE SCALE GENOMIC DNA]</scope>
    <source>
        <strain evidence="2 3">La2-4</strain>
    </source>
</reference>
<dbReference type="OrthoDB" id="197869at2"/>
<gene>
    <name evidence="2" type="ORF">NMK_0872</name>
</gene>
<organism evidence="2 3">
    <name type="scientific">Novimethylophilus kurashikiensis</name>
    <dbReference type="NCBI Taxonomy" id="1825523"/>
    <lineage>
        <taxon>Bacteria</taxon>
        <taxon>Pseudomonadati</taxon>
        <taxon>Pseudomonadota</taxon>
        <taxon>Betaproteobacteria</taxon>
        <taxon>Nitrosomonadales</taxon>
        <taxon>Methylophilaceae</taxon>
        <taxon>Novimethylophilus</taxon>
    </lineage>
</organism>
<dbReference type="Gene3D" id="2.40.160.10">
    <property type="entry name" value="Porin"/>
    <property type="match status" value="1"/>
</dbReference>
<dbReference type="RefSeq" id="WP_146187127.1">
    <property type="nucleotide sequence ID" value="NZ_BDOQ01000003.1"/>
</dbReference>
<keyword evidence="3" id="KW-1185">Reference proteome</keyword>
<sequence length="407" mass="45667">MNLRKTMQALAMAGWMAFAASSHAAATMELGGVQLTGSGFLTLGVGSMLGGTHHNVNDYNCPCFAADYAQAGVYDNSDFQWKPDTKLGVQGTALFPNKRFSITAQAVSRGARDGNVNLEWLYASYKLNDQWTLQGGRKRLPMFYYSDTQDIGVALPWTHLPPQLYGWEAVNYNGVNLSYQGQWGDWAASADLLTGFENKHNTGYWKIYNGRKNRTDIIWDDILGADLTLSKDWLETRFVYIQSRNKSKIVTGVWDQATQSYDSSAETGFSESAKQKIYGVTVNIDYDHWLMRNEAIMIEHPSLQYRDTAYIAGVGYRYGKWTPMVTWSRYHSIATNGASPTTQEGHRDIALTLRYDLSTSSDIKVQMDFQRELGGADFHPNYNLDGTGNASPYGNARLLTVTYDMVF</sequence>
<protein>
    <recommendedName>
        <fullName evidence="4">Porin</fullName>
    </recommendedName>
</protein>
<evidence type="ECO:0008006" key="4">
    <source>
        <dbReference type="Google" id="ProtNLM"/>
    </source>
</evidence>
<dbReference type="Proteomes" id="UP000245081">
    <property type="component" value="Unassembled WGS sequence"/>
</dbReference>
<keyword evidence="1" id="KW-0732">Signal</keyword>
<name>A0A2R5F4I5_9PROT</name>
<dbReference type="InterPro" id="IPR023614">
    <property type="entry name" value="Porin_dom_sf"/>
</dbReference>
<dbReference type="EMBL" id="BDOQ01000003">
    <property type="protein sequence ID" value="GBG13326.1"/>
    <property type="molecule type" value="Genomic_DNA"/>
</dbReference>
<comment type="caution">
    <text evidence="2">The sequence shown here is derived from an EMBL/GenBank/DDBJ whole genome shotgun (WGS) entry which is preliminary data.</text>
</comment>
<dbReference type="AlphaFoldDB" id="A0A2R5F4I5"/>
<dbReference type="SUPFAM" id="SSF56935">
    <property type="entry name" value="Porins"/>
    <property type="match status" value="1"/>
</dbReference>
<accession>A0A2R5F4I5</accession>